<dbReference type="GO" id="GO:0016491">
    <property type="term" value="F:oxidoreductase activity"/>
    <property type="evidence" value="ECO:0007669"/>
    <property type="project" value="UniProtKB-KW"/>
</dbReference>
<name>A0A3M0I8Z6_9ACTN</name>
<comment type="similarity">
    <text evidence="1">Belongs to the Gfo/Idh/MocA family.</text>
</comment>
<dbReference type="AlphaFoldDB" id="A0A3M0I8Z6"/>
<evidence type="ECO:0000313" key="6">
    <source>
        <dbReference type="Proteomes" id="UP000270471"/>
    </source>
</evidence>
<dbReference type="InterPro" id="IPR000683">
    <property type="entry name" value="Gfo/Idh/MocA-like_OxRdtase_N"/>
</dbReference>
<reference evidence="5 6" key="1">
    <citation type="submission" date="2017-11" db="EMBL/GenBank/DDBJ databases">
        <title>Draft genome of actinobacteria isolated from guarana (Paullinia cupana (Mart.) Ducke.</title>
        <authorList>
            <person name="Siqueira K.A."/>
            <person name="Liotti R.G."/>
            <person name="Mendes T.A.O."/>
            <person name="Soares M.A."/>
        </authorList>
    </citation>
    <scope>NUCLEOTIDE SEQUENCE [LARGE SCALE GENOMIC DNA]</scope>
    <source>
        <strain evidence="5 6">193</strain>
    </source>
</reference>
<feature type="domain" description="Gfo/Idh/MocA-like oxidoreductase N-terminal" evidence="3">
    <location>
        <begin position="4"/>
        <end position="123"/>
    </location>
</feature>
<dbReference type="Pfam" id="PF01408">
    <property type="entry name" value="GFO_IDH_MocA"/>
    <property type="match status" value="1"/>
</dbReference>
<organism evidence="5 6">
    <name type="scientific">Streptomyces shenzhenensis</name>
    <dbReference type="NCBI Taxonomy" id="943815"/>
    <lineage>
        <taxon>Bacteria</taxon>
        <taxon>Bacillati</taxon>
        <taxon>Actinomycetota</taxon>
        <taxon>Actinomycetes</taxon>
        <taxon>Kitasatosporales</taxon>
        <taxon>Streptomycetaceae</taxon>
        <taxon>Streptomyces</taxon>
    </lineage>
</organism>
<dbReference type="SUPFAM" id="SSF55347">
    <property type="entry name" value="Glyceraldehyde-3-phosphate dehydrogenase-like, C-terminal domain"/>
    <property type="match status" value="1"/>
</dbReference>
<dbReference type="InterPro" id="IPR051317">
    <property type="entry name" value="Gfo/Idh/MocA_oxidoreduct"/>
</dbReference>
<dbReference type="Gene3D" id="3.40.50.720">
    <property type="entry name" value="NAD(P)-binding Rossmann-like Domain"/>
    <property type="match status" value="1"/>
</dbReference>
<evidence type="ECO:0000259" key="4">
    <source>
        <dbReference type="Pfam" id="PF22725"/>
    </source>
</evidence>
<gene>
    <name evidence="5" type="ORF">CTZ28_16805</name>
</gene>
<protein>
    <submittedName>
        <fullName evidence="5">Oxidoreductase</fullName>
    </submittedName>
</protein>
<dbReference type="GO" id="GO:0000166">
    <property type="term" value="F:nucleotide binding"/>
    <property type="evidence" value="ECO:0007669"/>
    <property type="project" value="InterPro"/>
</dbReference>
<sequence length="342" mass="37426">MSVIRTAIIGFGTAGRVFHAPLVAADPHYALSAIVTGSPERERAARHSYPQTDILADTDALFASAREFDLVVIASPNDSHAPLARAALEAGTHVVIDKPIAVTAAGAREITTAAREAGRVLTVFQNRRWDGDFLTLRDVIARGRLGEVRQFDSAFEWWQPDTGTGWKDLAGPDQGGGVLYDLGPHLIDQALQLFGEVTDIHAERDRRRPDSRSDDDSFLTLRHVSGVRTRLWMSTVAPAPRPRFRVSGSRAVFRSHGLDPQEAQSIAGRRPGETGFGLHDDGRAAVVEDPQGTQNVPLHAGDYREFYRRLAAALREGGPLPVDPNDSIRALEIIEEAIRQTR</sequence>
<dbReference type="RefSeq" id="WP_121890240.1">
    <property type="nucleotide sequence ID" value="NZ_PENI01000009.1"/>
</dbReference>
<dbReference type="EMBL" id="PENI01000009">
    <property type="protein sequence ID" value="RMB84808.1"/>
    <property type="molecule type" value="Genomic_DNA"/>
</dbReference>
<proteinExistence type="inferred from homology"/>
<comment type="caution">
    <text evidence="5">The sequence shown here is derived from an EMBL/GenBank/DDBJ whole genome shotgun (WGS) entry which is preliminary data.</text>
</comment>
<dbReference type="Proteomes" id="UP000270471">
    <property type="component" value="Unassembled WGS sequence"/>
</dbReference>
<evidence type="ECO:0000313" key="5">
    <source>
        <dbReference type="EMBL" id="RMB84808.1"/>
    </source>
</evidence>
<keyword evidence="6" id="KW-1185">Reference proteome</keyword>
<feature type="domain" description="GFO/IDH/MocA-like oxidoreductase" evidence="4">
    <location>
        <begin position="133"/>
        <end position="253"/>
    </location>
</feature>
<dbReference type="SUPFAM" id="SSF51735">
    <property type="entry name" value="NAD(P)-binding Rossmann-fold domains"/>
    <property type="match status" value="1"/>
</dbReference>
<dbReference type="Pfam" id="PF22725">
    <property type="entry name" value="GFO_IDH_MocA_C3"/>
    <property type="match status" value="1"/>
</dbReference>
<dbReference type="InterPro" id="IPR055170">
    <property type="entry name" value="GFO_IDH_MocA-like_dom"/>
</dbReference>
<dbReference type="PANTHER" id="PTHR43708">
    <property type="entry name" value="CONSERVED EXPRESSED OXIDOREDUCTASE (EUROFUNG)"/>
    <property type="match status" value="1"/>
</dbReference>
<dbReference type="PANTHER" id="PTHR43708:SF5">
    <property type="entry name" value="CONSERVED EXPRESSED OXIDOREDUCTASE (EUROFUNG)-RELATED"/>
    <property type="match status" value="1"/>
</dbReference>
<evidence type="ECO:0000259" key="3">
    <source>
        <dbReference type="Pfam" id="PF01408"/>
    </source>
</evidence>
<dbReference type="InterPro" id="IPR036291">
    <property type="entry name" value="NAD(P)-bd_dom_sf"/>
</dbReference>
<accession>A0A3M0I8Z6</accession>
<evidence type="ECO:0000256" key="1">
    <source>
        <dbReference type="ARBA" id="ARBA00010928"/>
    </source>
</evidence>
<dbReference type="OrthoDB" id="256869at2"/>
<keyword evidence="2" id="KW-0560">Oxidoreductase</keyword>
<evidence type="ECO:0000256" key="2">
    <source>
        <dbReference type="ARBA" id="ARBA00023002"/>
    </source>
</evidence>
<dbReference type="Gene3D" id="3.30.360.10">
    <property type="entry name" value="Dihydrodipicolinate Reductase, domain 2"/>
    <property type="match status" value="1"/>
</dbReference>